<dbReference type="GO" id="GO:0016787">
    <property type="term" value="F:hydrolase activity"/>
    <property type="evidence" value="ECO:0007669"/>
    <property type="project" value="UniProtKB-KW"/>
</dbReference>
<dbReference type="Pfam" id="PF00561">
    <property type="entry name" value="Abhydrolase_1"/>
    <property type="match status" value="1"/>
</dbReference>
<reference evidence="4 5" key="1">
    <citation type="journal article" date="2018" name="Int. J. Syst. Evol. Microbiol.">
        <title>Adhaeribacter swui sp. nov., isolated from wet mud.</title>
        <authorList>
            <person name="Kim D.U."/>
            <person name="Kim K.W."/>
            <person name="Kang M.S."/>
            <person name="Kim J.Y."/>
            <person name="Jang J.H."/>
            <person name="Kim M.K."/>
        </authorList>
    </citation>
    <scope>NUCLEOTIDE SEQUENCE [LARGE SCALE GENOMIC DNA]</scope>
    <source>
        <strain evidence="4 5">KCTC 52873</strain>
    </source>
</reference>
<name>A0A7G7G4T0_9BACT</name>
<dbReference type="RefSeq" id="WP_185272945.1">
    <property type="nucleotide sequence ID" value="NZ_CP055156.1"/>
</dbReference>
<organism evidence="4 5">
    <name type="scientific">Adhaeribacter swui</name>
    <dbReference type="NCBI Taxonomy" id="2086471"/>
    <lineage>
        <taxon>Bacteria</taxon>
        <taxon>Pseudomonadati</taxon>
        <taxon>Bacteroidota</taxon>
        <taxon>Cytophagia</taxon>
        <taxon>Cytophagales</taxon>
        <taxon>Hymenobacteraceae</taxon>
        <taxon>Adhaeribacter</taxon>
    </lineage>
</organism>
<keyword evidence="5" id="KW-1185">Reference proteome</keyword>
<dbReference type="InterPro" id="IPR000639">
    <property type="entry name" value="Epox_hydrolase-like"/>
</dbReference>
<dbReference type="Proteomes" id="UP000515237">
    <property type="component" value="Chromosome"/>
</dbReference>
<dbReference type="AlphaFoldDB" id="A0A7G7G4T0"/>
<evidence type="ECO:0000313" key="5">
    <source>
        <dbReference type="Proteomes" id="UP000515237"/>
    </source>
</evidence>
<dbReference type="PANTHER" id="PTHR43798">
    <property type="entry name" value="MONOACYLGLYCEROL LIPASE"/>
    <property type="match status" value="1"/>
</dbReference>
<dbReference type="GO" id="GO:0016020">
    <property type="term" value="C:membrane"/>
    <property type="evidence" value="ECO:0007669"/>
    <property type="project" value="TreeGrafter"/>
</dbReference>
<dbReference type="PANTHER" id="PTHR43798:SF31">
    <property type="entry name" value="AB HYDROLASE SUPERFAMILY PROTEIN YCLE"/>
    <property type="match status" value="1"/>
</dbReference>
<dbReference type="Gene3D" id="3.40.50.1820">
    <property type="entry name" value="alpha/beta hydrolase"/>
    <property type="match status" value="1"/>
</dbReference>
<accession>A0A7G7G4T0</accession>
<evidence type="ECO:0000256" key="1">
    <source>
        <dbReference type="ARBA" id="ARBA00022801"/>
    </source>
</evidence>
<proteinExistence type="inferred from homology"/>
<evidence type="ECO:0000313" key="4">
    <source>
        <dbReference type="EMBL" id="QNF32164.1"/>
    </source>
</evidence>
<dbReference type="SUPFAM" id="SSF53474">
    <property type="entry name" value="alpha/beta-Hydrolases"/>
    <property type="match status" value="1"/>
</dbReference>
<keyword evidence="1 4" id="KW-0378">Hydrolase</keyword>
<gene>
    <name evidence="4" type="ORF">HUW51_05255</name>
</gene>
<dbReference type="PRINTS" id="PR00111">
    <property type="entry name" value="ABHYDROLASE"/>
</dbReference>
<feature type="domain" description="AB hydrolase-1" evidence="3">
    <location>
        <begin position="27"/>
        <end position="264"/>
    </location>
</feature>
<dbReference type="EMBL" id="CP055156">
    <property type="protein sequence ID" value="QNF32164.1"/>
    <property type="molecule type" value="Genomic_DNA"/>
</dbReference>
<dbReference type="FunFam" id="3.40.50.1820:FF:000205">
    <property type="entry name" value="Non-haem bromoperoxidase BPO-A2"/>
    <property type="match status" value="1"/>
</dbReference>
<dbReference type="InterPro" id="IPR050266">
    <property type="entry name" value="AB_hydrolase_sf"/>
</dbReference>
<dbReference type="InterPro" id="IPR000073">
    <property type="entry name" value="AB_hydrolase_1"/>
</dbReference>
<dbReference type="InterPro" id="IPR029058">
    <property type="entry name" value="AB_hydrolase_fold"/>
</dbReference>
<sequence>MKFITNKNASTGEEIKIAYADYGSGRPVILIHGWPLSKEMWEYQVGPLVESGHRVIKYDRRGFGHSEKPWSGYDYDSLTSDLHALIEELDLSDAVLVGFSMGGGEVVRYLSRYGSSRVSKIVLVSAVTPYLGKTQDNPDGVAPSVFAEMLTQIKEDRIAFLDDFGKKFFGVNLLNHPVSAPLLDYYRMLASVASPRATEQCAIAFAQTDFRQDVQAISVPTLIIHGDDDQTVPIEASGKRTASMIPAAQYLVYEGAPHGLFYTHKERLNQDLIQFIAS</sequence>
<dbReference type="PRINTS" id="PR00412">
    <property type="entry name" value="EPOXHYDRLASE"/>
</dbReference>
<evidence type="ECO:0000259" key="3">
    <source>
        <dbReference type="Pfam" id="PF00561"/>
    </source>
</evidence>
<comment type="similarity">
    <text evidence="2">Belongs to the AB hydrolase superfamily. Bacterial non-heme haloperoxidase / perhydrolase family.</text>
</comment>
<dbReference type="KEGG" id="aswu:HUW51_05255"/>
<protein>
    <submittedName>
        <fullName evidence="4">Alpha/beta hydrolase</fullName>
    </submittedName>
</protein>
<evidence type="ECO:0000256" key="2">
    <source>
        <dbReference type="ARBA" id="ARBA00038128"/>
    </source>
</evidence>